<dbReference type="RefSeq" id="WP_207349361.1">
    <property type="nucleotide sequence ID" value="NZ_JAFMPY010000003.1"/>
</dbReference>
<dbReference type="EMBL" id="JAFMPY010000003">
    <property type="protein sequence ID" value="MBO0902724.1"/>
    <property type="molecule type" value="Genomic_DNA"/>
</dbReference>
<evidence type="ECO:0000313" key="2">
    <source>
        <dbReference type="Proteomes" id="UP000664288"/>
    </source>
</evidence>
<name>A0ABS3IZ92_9HYPH</name>
<keyword evidence="2" id="KW-1185">Reference proteome</keyword>
<reference evidence="1 2" key="1">
    <citation type="submission" date="2021-03" db="EMBL/GenBank/DDBJ databases">
        <title>Whole genome sequence of Jiella sp. MQZ13P-4.</title>
        <authorList>
            <person name="Tuo L."/>
        </authorList>
    </citation>
    <scope>NUCLEOTIDE SEQUENCE [LARGE SCALE GENOMIC DNA]</scope>
    <source>
        <strain evidence="1 2">MQZ13P-4</strain>
    </source>
</reference>
<protein>
    <submittedName>
        <fullName evidence="1">Uncharacterized protein</fullName>
    </submittedName>
</protein>
<proteinExistence type="predicted"/>
<sequence length="63" mass="7141">MAMTENQAETRDNLKYVSDMLEQLKRVAGVERGDLLHYFLDMARLEAENRLSARAAEDPGGSR</sequence>
<dbReference type="Proteomes" id="UP000664288">
    <property type="component" value="Unassembled WGS sequence"/>
</dbReference>
<gene>
    <name evidence="1" type="ORF">J1C47_03665</name>
</gene>
<accession>A0ABS3IZ92</accession>
<comment type="caution">
    <text evidence="1">The sequence shown here is derived from an EMBL/GenBank/DDBJ whole genome shotgun (WGS) entry which is preliminary data.</text>
</comment>
<organism evidence="1 2">
    <name type="scientific">Jiella sonneratiae</name>
    <dbReference type="NCBI Taxonomy" id="2816856"/>
    <lineage>
        <taxon>Bacteria</taxon>
        <taxon>Pseudomonadati</taxon>
        <taxon>Pseudomonadota</taxon>
        <taxon>Alphaproteobacteria</taxon>
        <taxon>Hyphomicrobiales</taxon>
        <taxon>Aurantimonadaceae</taxon>
        <taxon>Jiella</taxon>
    </lineage>
</organism>
<evidence type="ECO:0000313" key="1">
    <source>
        <dbReference type="EMBL" id="MBO0902724.1"/>
    </source>
</evidence>